<organism evidence="1 2">
    <name type="scientific">Gallibacterium salpingitidis</name>
    <dbReference type="NCBI Taxonomy" id="505341"/>
    <lineage>
        <taxon>Bacteria</taxon>
        <taxon>Pseudomonadati</taxon>
        <taxon>Pseudomonadota</taxon>
        <taxon>Gammaproteobacteria</taxon>
        <taxon>Pasteurellales</taxon>
        <taxon>Pasteurellaceae</taxon>
        <taxon>Gallibacterium</taxon>
    </lineage>
</organism>
<name>A0AB36DZ94_9PAST</name>
<dbReference type="EMBL" id="JTJU01000106">
    <property type="protein sequence ID" value="OBX06251.1"/>
    <property type="molecule type" value="Genomic_DNA"/>
</dbReference>
<evidence type="ECO:0000313" key="2">
    <source>
        <dbReference type="Proteomes" id="UP000092527"/>
    </source>
</evidence>
<dbReference type="Proteomes" id="UP000092527">
    <property type="component" value="Unassembled WGS sequence"/>
</dbReference>
<feature type="non-terminal residue" evidence="1">
    <location>
        <position position="112"/>
    </location>
</feature>
<accession>A0AB36DZ94</accession>
<reference evidence="1 2" key="1">
    <citation type="submission" date="2014-11" db="EMBL/GenBank/DDBJ databases">
        <title>Pan-genome of Gallibacterium spp.</title>
        <authorList>
            <person name="Kudirkiene E."/>
            <person name="Bojesen A.M."/>
        </authorList>
    </citation>
    <scope>NUCLEOTIDE SEQUENCE [LARGE SCALE GENOMIC DNA]</scope>
    <source>
        <strain evidence="1 2">18469/18</strain>
    </source>
</reference>
<evidence type="ECO:0000313" key="1">
    <source>
        <dbReference type="EMBL" id="OBX06251.1"/>
    </source>
</evidence>
<protein>
    <submittedName>
        <fullName evidence="1">Uncharacterized protein</fullName>
    </submittedName>
</protein>
<dbReference type="AlphaFoldDB" id="A0AB36DZ94"/>
<comment type="caution">
    <text evidence="1">The sequence shown here is derived from an EMBL/GenBank/DDBJ whole genome shotgun (WGS) entry which is preliminary data.</text>
</comment>
<sequence>MRGGGDVNNPDLILKDFYSEKIAAYKNSYLVGQHENGAIYHYVPESADKAELINTLMSEQSAPQVLGGEEIGALWEFDPRWLLGLVPLAILPFIGSGSGSGSGLKSASTAPT</sequence>
<gene>
    <name evidence="1" type="ORF">QV09_12340</name>
</gene>
<proteinExistence type="predicted"/>